<reference evidence="3" key="1">
    <citation type="submission" date="2020-08" db="EMBL/GenBank/DDBJ databases">
        <title>Genome sequencing and assembly of the red palm weevil Rhynchophorus ferrugineus.</title>
        <authorList>
            <person name="Dias G.B."/>
            <person name="Bergman C.M."/>
            <person name="Manee M."/>
        </authorList>
    </citation>
    <scope>NUCLEOTIDE SEQUENCE</scope>
    <source>
        <strain evidence="3">AA-2017</strain>
        <tissue evidence="3">Whole larva</tissue>
    </source>
</reference>
<evidence type="ECO:0000313" key="4">
    <source>
        <dbReference type="Proteomes" id="UP000625711"/>
    </source>
</evidence>
<evidence type="ECO:0000313" key="3">
    <source>
        <dbReference type="EMBL" id="KAF7280067.1"/>
    </source>
</evidence>
<comment type="caution">
    <text evidence="3">The sequence shown here is derived from an EMBL/GenBank/DDBJ whole genome shotgun (WGS) entry which is preliminary data.</text>
</comment>
<dbReference type="EMBL" id="JAACXV010000324">
    <property type="protein sequence ID" value="KAF7280067.1"/>
    <property type="molecule type" value="Genomic_DNA"/>
</dbReference>
<protein>
    <recommendedName>
        <fullName evidence="2">DUF4817 domain-containing protein</fullName>
    </recommendedName>
</protein>
<accession>A0A834IEZ5</accession>
<dbReference type="AlphaFoldDB" id="A0A834IEZ5"/>
<proteinExistence type="predicted"/>
<feature type="region of interest" description="Disordered" evidence="1">
    <location>
        <begin position="35"/>
        <end position="87"/>
    </location>
</feature>
<dbReference type="InterPro" id="IPR032135">
    <property type="entry name" value="DUF4817"/>
</dbReference>
<gene>
    <name evidence="3" type="ORF">GWI33_006449</name>
</gene>
<organism evidence="3 4">
    <name type="scientific">Rhynchophorus ferrugineus</name>
    <name type="common">Red palm weevil</name>
    <name type="synonym">Curculio ferrugineus</name>
    <dbReference type="NCBI Taxonomy" id="354439"/>
    <lineage>
        <taxon>Eukaryota</taxon>
        <taxon>Metazoa</taxon>
        <taxon>Ecdysozoa</taxon>
        <taxon>Arthropoda</taxon>
        <taxon>Hexapoda</taxon>
        <taxon>Insecta</taxon>
        <taxon>Pterygota</taxon>
        <taxon>Neoptera</taxon>
        <taxon>Endopterygota</taxon>
        <taxon>Coleoptera</taxon>
        <taxon>Polyphaga</taxon>
        <taxon>Cucujiformia</taxon>
        <taxon>Curculionidae</taxon>
        <taxon>Dryophthorinae</taxon>
        <taxon>Rhynchophorus</taxon>
    </lineage>
</organism>
<keyword evidence="4" id="KW-1185">Reference proteome</keyword>
<evidence type="ECO:0000259" key="2">
    <source>
        <dbReference type="Pfam" id="PF16087"/>
    </source>
</evidence>
<feature type="domain" description="DUF4817" evidence="2">
    <location>
        <begin position="7"/>
        <end position="54"/>
    </location>
</feature>
<name>A0A834IEZ5_RHYFE</name>
<dbReference type="Proteomes" id="UP000625711">
    <property type="component" value="Unassembled WGS sequence"/>
</dbReference>
<evidence type="ECO:0000256" key="1">
    <source>
        <dbReference type="SAM" id="MobiDB-lite"/>
    </source>
</evidence>
<sequence length="106" mass="12343">MDKNTSQEREIVTIFIEHNSSIIATQRKLCQKYPNRPVPHKTTIDRLHANFRQYDTTADRPRSGRQRTSRKAENVALVRDSAASPETSIRTRGTHFRTQFKANFEN</sequence>
<dbReference type="Pfam" id="PF16087">
    <property type="entry name" value="DUF4817"/>
    <property type="match status" value="1"/>
</dbReference>